<reference evidence="2" key="1">
    <citation type="submission" date="2012-02" db="EMBL/GenBank/DDBJ databases">
        <title>Complete sequence of Desulfitobacterium dichloroeliminans LMG P-21439.</title>
        <authorList>
            <person name="Lucas S."/>
            <person name="Han J."/>
            <person name="Lapidus A."/>
            <person name="Cheng J.-F."/>
            <person name="Goodwin L."/>
            <person name="Pitluck S."/>
            <person name="Peters L."/>
            <person name="Ovchinnikova G."/>
            <person name="Teshima H."/>
            <person name="Detter J.C."/>
            <person name="Han C."/>
            <person name="Tapia R."/>
            <person name="Land M."/>
            <person name="Hauser L."/>
            <person name="Kyrpides N."/>
            <person name="Ivanova N."/>
            <person name="Pagani I."/>
            <person name="Kruse T."/>
            <person name="de Vos W.M."/>
            <person name="Boon N."/>
            <person name="Smidt H."/>
            <person name="Woyke T."/>
        </authorList>
    </citation>
    <scope>NUCLEOTIDE SEQUENCE [LARGE SCALE GENOMIC DNA]</scope>
    <source>
        <strain evidence="2">LMG P-21439 / DCA1</strain>
    </source>
</reference>
<proteinExistence type="predicted"/>
<evidence type="ECO:0000313" key="1">
    <source>
        <dbReference type="EMBL" id="AGA69286.1"/>
    </source>
</evidence>
<dbReference type="Proteomes" id="UP000010797">
    <property type="component" value="Chromosome"/>
</dbReference>
<organism evidence="1 2">
    <name type="scientific">Desulfitobacterium dichloroeliminans (strain LMG P-21439 / DCA1)</name>
    <dbReference type="NCBI Taxonomy" id="871963"/>
    <lineage>
        <taxon>Bacteria</taxon>
        <taxon>Bacillati</taxon>
        <taxon>Bacillota</taxon>
        <taxon>Clostridia</taxon>
        <taxon>Eubacteriales</taxon>
        <taxon>Desulfitobacteriaceae</taxon>
        <taxon>Desulfitobacterium</taxon>
    </lineage>
</organism>
<protein>
    <submittedName>
        <fullName evidence="1">Uncharacterized protein</fullName>
    </submittedName>
</protein>
<dbReference type="RefSeq" id="WP_015262276.1">
    <property type="nucleotide sequence ID" value="NC_019903.1"/>
</dbReference>
<accession>L0F9E3</accession>
<dbReference type="EMBL" id="CP003344">
    <property type="protein sequence ID" value="AGA69286.1"/>
    <property type="molecule type" value="Genomic_DNA"/>
</dbReference>
<dbReference type="KEGG" id="ddl:Desdi_1836"/>
<dbReference type="AlphaFoldDB" id="L0F9E3"/>
<gene>
    <name evidence="1" type="ordered locus">Desdi_1836</name>
</gene>
<evidence type="ECO:0000313" key="2">
    <source>
        <dbReference type="Proteomes" id="UP000010797"/>
    </source>
</evidence>
<name>L0F9E3_DESDL</name>
<keyword evidence="2" id="KW-1185">Reference proteome</keyword>
<sequence length="130" mass="15210">MVTRFKRIIFKHIEGKCNRSVAKELRNSKDTLIDVLVRPNLINSNLIFSDNIDCFPNYQLIFEILTNDKEAVTLADYFMIKDNILYKNKILNTVKLSPYEDYSSCVYALYRESDNNPLIQTSLELIECCQ</sequence>
<dbReference type="HOGENOM" id="CLU_1934625_0_0_9"/>